<dbReference type="InterPro" id="IPR057027">
    <property type="entry name" value="TPR_mt"/>
</dbReference>
<feature type="region of interest" description="Disordered" evidence="6">
    <location>
        <begin position="390"/>
        <end position="431"/>
    </location>
</feature>
<comment type="similarity">
    <text evidence="1">Belongs to the CCM1 family.</text>
</comment>
<organism evidence="8 9">
    <name type="scientific">Hermanssonia centrifuga</name>
    <dbReference type="NCBI Taxonomy" id="98765"/>
    <lineage>
        <taxon>Eukaryota</taxon>
        <taxon>Fungi</taxon>
        <taxon>Dikarya</taxon>
        <taxon>Basidiomycota</taxon>
        <taxon>Agaricomycotina</taxon>
        <taxon>Agaricomycetes</taxon>
        <taxon>Polyporales</taxon>
        <taxon>Meruliaceae</taxon>
        <taxon>Hermanssonia</taxon>
    </lineage>
</organism>
<keyword evidence="9" id="KW-1185">Reference proteome</keyword>
<feature type="compositionally biased region" description="Basic and acidic residues" evidence="6">
    <location>
        <begin position="400"/>
        <end position="422"/>
    </location>
</feature>
<feature type="repeat" description="PPR" evidence="5">
    <location>
        <begin position="27"/>
        <end position="61"/>
    </location>
</feature>
<evidence type="ECO:0000256" key="2">
    <source>
        <dbReference type="ARBA" id="ARBA00022737"/>
    </source>
</evidence>
<feature type="domain" description="Pentatricopeptide repeat-containing protein-mitochondrial" evidence="7">
    <location>
        <begin position="135"/>
        <end position="266"/>
    </location>
</feature>
<dbReference type="InterPro" id="IPR011990">
    <property type="entry name" value="TPR-like_helical_dom_sf"/>
</dbReference>
<keyword evidence="2" id="KW-0677">Repeat</keyword>
<evidence type="ECO:0000259" key="7">
    <source>
        <dbReference type="Pfam" id="PF23276"/>
    </source>
</evidence>
<dbReference type="PANTHER" id="PTHR47936:SF1">
    <property type="entry name" value="PENTATRICOPEPTIDE REPEAT-CONTAINING PROTEIN GUN1, CHLOROPLASTIC"/>
    <property type="match status" value="1"/>
</dbReference>
<dbReference type="PANTHER" id="PTHR47936">
    <property type="entry name" value="PPR_LONG DOMAIN-CONTAINING PROTEIN"/>
    <property type="match status" value="1"/>
</dbReference>
<dbReference type="AlphaFoldDB" id="A0A4S4KRZ6"/>
<comment type="function">
    <text evidence="3">Regulates mitochondrial small subunit maturation by controlling 15S rRNA 5'-end processing. Localizes to the 5' precursor of the 15S rRNA in a position that is subsequently occupied by mS47 in the mature yeast mtSSU. Uses structure and sequence-specific RNA recognition, binding to a single-stranded region of the precursor and specifically recognizing bases -6 to -1. The exchange of Ccm1 for mS47 is coupled to the irreversible removal of precursor rRNA that is accompanied by conformational changes of the mitoribosomal proteins uS5m and mS26. These conformational changes signal completion of 5'-end rRNA processing through protection of the mature 5'-end of the 15S rRNA and stabilization of mS47. The removal of the 5' precursor together with the dissociation of Ccm1 may be catalyzed by the 5'-3' exoribonuclease Pet127. Involved in the specific removal of group I introns in mitochondrial encoded transcripts.</text>
</comment>
<evidence type="ECO:0000256" key="3">
    <source>
        <dbReference type="ARBA" id="ARBA00044493"/>
    </source>
</evidence>
<dbReference type="Pfam" id="PF23276">
    <property type="entry name" value="TPR_24"/>
    <property type="match status" value="1"/>
</dbReference>
<reference evidence="8 9" key="1">
    <citation type="submission" date="2019-02" db="EMBL/GenBank/DDBJ databases">
        <title>Genome sequencing of the rare red list fungi Phlebia centrifuga.</title>
        <authorList>
            <person name="Buettner E."/>
            <person name="Kellner H."/>
        </authorList>
    </citation>
    <scope>NUCLEOTIDE SEQUENCE [LARGE SCALE GENOMIC DNA]</scope>
    <source>
        <strain evidence="8 9">DSM 108282</strain>
    </source>
</reference>
<dbReference type="GO" id="GO:0031930">
    <property type="term" value="P:mitochondria-nucleus signaling pathway"/>
    <property type="evidence" value="ECO:0007669"/>
    <property type="project" value="TreeGrafter"/>
</dbReference>
<proteinExistence type="inferred from homology"/>
<dbReference type="PROSITE" id="PS51375">
    <property type="entry name" value="PPR"/>
    <property type="match status" value="2"/>
</dbReference>
<dbReference type="Pfam" id="PF13812">
    <property type="entry name" value="PPR_3"/>
    <property type="match status" value="2"/>
</dbReference>
<comment type="caution">
    <text evidence="8">The sequence shown here is derived from an EMBL/GenBank/DDBJ whole genome shotgun (WGS) entry which is preliminary data.</text>
</comment>
<evidence type="ECO:0000256" key="5">
    <source>
        <dbReference type="PROSITE-ProRule" id="PRU00708"/>
    </source>
</evidence>
<evidence type="ECO:0000313" key="9">
    <source>
        <dbReference type="Proteomes" id="UP000309038"/>
    </source>
</evidence>
<feature type="repeat" description="PPR" evidence="5">
    <location>
        <begin position="169"/>
        <end position="203"/>
    </location>
</feature>
<dbReference type="Gene3D" id="1.25.40.10">
    <property type="entry name" value="Tetratricopeptide repeat domain"/>
    <property type="match status" value="3"/>
</dbReference>
<name>A0A4S4KRZ6_9APHY</name>
<evidence type="ECO:0000256" key="6">
    <source>
        <dbReference type="SAM" id="MobiDB-lite"/>
    </source>
</evidence>
<comment type="subunit">
    <text evidence="4">Binds to mitochondrial small subunit 15S rRNA.</text>
</comment>
<dbReference type="Proteomes" id="UP000309038">
    <property type="component" value="Unassembled WGS sequence"/>
</dbReference>
<dbReference type="NCBIfam" id="TIGR00756">
    <property type="entry name" value="PPR"/>
    <property type="match status" value="1"/>
</dbReference>
<dbReference type="EMBL" id="SGPJ01000041">
    <property type="protein sequence ID" value="THH00758.1"/>
    <property type="molecule type" value="Genomic_DNA"/>
</dbReference>
<sequence>MQALRYTPIKETQAQIDLMHTYSIRPNETTYELLIDRLVHAGHLETAIQTLALMGNEGIAPTLNAAQAVIKLACDLHFPRLALDLAQAFESTSVRRIDPGIWACILVSSSESLYEKGVLTAWKKTVHDFGLTPDEGCCINVLHTVGRYGLAALGLDVILVLRRMNILWHEHHFAPVIEALCVVGNIEEAFGMLELMRDCDIVPVQETAYPIFQTIRTDVDKLDEAWGILETMREQGRKVDVVALNTIIQASVALGDLQRALGTYRAAGDLGITPTVDTFNLLLSACIAVSHRELGDRLLAEMRAASIRPDLRTYERLVVLCLTQPTYEDAFFYLEDMKSAGIKPTQNIYDALIRRCVSAGDTRYNLAVEEMLEQGYDMPEKLQNFIARGGERATPQYPAGEDRPRGRQRRPRSEDETPKEILELIPPLSKN</sequence>
<dbReference type="InterPro" id="IPR002885">
    <property type="entry name" value="PPR_rpt"/>
</dbReference>
<evidence type="ECO:0000313" key="8">
    <source>
        <dbReference type="EMBL" id="THH00758.1"/>
    </source>
</evidence>
<evidence type="ECO:0000256" key="1">
    <source>
        <dbReference type="ARBA" id="ARBA00006192"/>
    </source>
</evidence>
<gene>
    <name evidence="8" type="ORF">EW026_g1831</name>
</gene>
<accession>A0A4S4KRZ6</accession>
<evidence type="ECO:0000256" key="4">
    <source>
        <dbReference type="ARBA" id="ARBA00044511"/>
    </source>
</evidence>
<protein>
    <recommendedName>
        <fullName evidence="7">Pentatricopeptide repeat-containing protein-mitochondrial domain-containing protein</fullName>
    </recommendedName>
</protein>